<feature type="compositionally biased region" description="Low complexity" evidence="1">
    <location>
        <begin position="77"/>
        <end position="90"/>
    </location>
</feature>
<sequence length="90" mass="9100">MRYPPQRHVGRGLVNRRRGLPAALLTVALAMPLLATAACSPSSASGSAAPAASSTAAPQDQLPQLRKKVDDAQHAVASADANGNADDSGN</sequence>
<feature type="signal peptide" evidence="2">
    <location>
        <begin position="1"/>
        <end position="37"/>
    </location>
</feature>
<reference evidence="4" key="1">
    <citation type="submission" date="2016-11" db="EMBL/GenBank/DDBJ databases">
        <authorList>
            <person name="Jaros S."/>
            <person name="Januszkiewicz K."/>
            <person name="Wedrychowicz H."/>
        </authorList>
    </citation>
    <scope>NUCLEOTIDE SEQUENCE [LARGE SCALE GENOMIC DNA]</scope>
    <source>
        <strain evidence="4">CGMCC 4.3555</strain>
    </source>
</reference>
<feature type="compositionally biased region" description="Low complexity" evidence="1">
    <location>
        <begin position="39"/>
        <end position="58"/>
    </location>
</feature>
<protein>
    <submittedName>
        <fullName evidence="3">Uncharacterized protein</fullName>
    </submittedName>
</protein>
<proteinExistence type="predicted"/>
<feature type="region of interest" description="Disordered" evidence="1">
    <location>
        <begin position="39"/>
        <end position="90"/>
    </location>
</feature>
<evidence type="ECO:0000313" key="3">
    <source>
        <dbReference type="EMBL" id="SHM77880.1"/>
    </source>
</evidence>
<gene>
    <name evidence="3" type="ORF">SAMN05216268_11490</name>
</gene>
<keyword evidence="2" id="KW-0732">Signal</keyword>
<dbReference type="Proteomes" id="UP000184388">
    <property type="component" value="Unassembled WGS sequence"/>
</dbReference>
<evidence type="ECO:0000256" key="2">
    <source>
        <dbReference type="SAM" id="SignalP"/>
    </source>
</evidence>
<feature type="chain" id="PRO_5040998266" evidence="2">
    <location>
        <begin position="38"/>
        <end position="90"/>
    </location>
</feature>
<comment type="caution">
    <text evidence="3">The sequence shown here is derived from an EMBL/GenBank/DDBJ whole genome shotgun (WGS) entry which is preliminary data.</text>
</comment>
<evidence type="ECO:0000313" key="4">
    <source>
        <dbReference type="Proteomes" id="UP000184388"/>
    </source>
</evidence>
<organism evidence="3 4">
    <name type="scientific">Streptomyces yunnanensis</name>
    <dbReference type="NCBI Taxonomy" id="156453"/>
    <lineage>
        <taxon>Bacteria</taxon>
        <taxon>Bacillati</taxon>
        <taxon>Actinomycetota</taxon>
        <taxon>Actinomycetes</taxon>
        <taxon>Kitasatosporales</taxon>
        <taxon>Streptomycetaceae</taxon>
        <taxon>Streptomyces</taxon>
    </lineage>
</organism>
<dbReference type="AlphaFoldDB" id="A0A9X8N2T3"/>
<evidence type="ECO:0000256" key="1">
    <source>
        <dbReference type="SAM" id="MobiDB-lite"/>
    </source>
</evidence>
<name>A0A9X8N2T3_9ACTN</name>
<accession>A0A9X8N2T3</accession>
<dbReference type="EMBL" id="FRBK01000014">
    <property type="protein sequence ID" value="SHM77880.1"/>
    <property type="molecule type" value="Genomic_DNA"/>
</dbReference>